<accession>A0A7C9HBL0</accession>
<keyword evidence="11 18" id="KW-0812">Transmembrane</keyword>
<dbReference type="GO" id="GO:0004605">
    <property type="term" value="F:phosphatidate cytidylyltransferase activity"/>
    <property type="evidence" value="ECO:0007669"/>
    <property type="project" value="UniProtKB-EC"/>
</dbReference>
<feature type="transmembrane region" description="Helical" evidence="19">
    <location>
        <begin position="65"/>
        <end position="94"/>
    </location>
</feature>
<dbReference type="EC" id="2.7.7.41" evidence="6 18"/>
<dbReference type="AlphaFoldDB" id="A0A7C9HBL0"/>
<dbReference type="PANTHER" id="PTHR46382">
    <property type="entry name" value="PHOSPHATIDATE CYTIDYLYLTRANSFERASE"/>
    <property type="match status" value="1"/>
</dbReference>
<feature type="transmembrane region" description="Helical" evidence="19">
    <location>
        <begin position="246"/>
        <end position="266"/>
    </location>
</feature>
<dbReference type="GO" id="GO:0005886">
    <property type="term" value="C:plasma membrane"/>
    <property type="evidence" value="ECO:0007669"/>
    <property type="project" value="UniProtKB-SubCell"/>
</dbReference>
<feature type="transmembrane region" description="Helical" evidence="19">
    <location>
        <begin position="21"/>
        <end position="45"/>
    </location>
</feature>
<evidence type="ECO:0000256" key="10">
    <source>
        <dbReference type="ARBA" id="ARBA00022679"/>
    </source>
</evidence>
<keyword evidence="15 19" id="KW-0472">Membrane</keyword>
<evidence type="ECO:0000256" key="15">
    <source>
        <dbReference type="ARBA" id="ARBA00023136"/>
    </source>
</evidence>
<evidence type="ECO:0000256" key="17">
    <source>
        <dbReference type="ARBA" id="ARBA00023264"/>
    </source>
</evidence>
<evidence type="ECO:0000256" key="3">
    <source>
        <dbReference type="ARBA" id="ARBA00005119"/>
    </source>
</evidence>
<protein>
    <recommendedName>
        <fullName evidence="7 18">Phosphatidate cytidylyltransferase</fullName>
        <ecNumber evidence="6 18">2.7.7.41</ecNumber>
    </recommendedName>
</protein>
<feature type="transmembrane region" description="Helical" evidence="19">
    <location>
        <begin position="132"/>
        <end position="150"/>
    </location>
</feature>
<comment type="similarity">
    <text evidence="5 18">Belongs to the CDS family.</text>
</comment>
<comment type="caution">
    <text evidence="20">The sequence shown here is derived from an EMBL/GenBank/DDBJ whole genome shotgun (WGS) entry which is preliminary data.</text>
</comment>
<evidence type="ECO:0000256" key="5">
    <source>
        <dbReference type="ARBA" id="ARBA00010185"/>
    </source>
</evidence>
<feature type="transmembrane region" description="Helical" evidence="19">
    <location>
        <begin position="106"/>
        <end position="126"/>
    </location>
</feature>
<comment type="subcellular location">
    <subcellularLocation>
        <location evidence="2">Cell membrane</location>
        <topology evidence="2">Multi-pass membrane protein</topology>
    </subcellularLocation>
</comment>
<evidence type="ECO:0000256" key="12">
    <source>
        <dbReference type="ARBA" id="ARBA00022695"/>
    </source>
</evidence>
<keyword evidence="10 18" id="KW-0808">Transferase</keyword>
<dbReference type="Pfam" id="PF01148">
    <property type="entry name" value="CTP_transf_1"/>
    <property type="match status" value="1"/>
</dbReference>
<dbReference type="UniPathway" id="UPA00557">
    <property type="reaction ID" value="UER00614"/>
</dbReference>
<comment type="pathway">
    <text evidence="3 18">Phospholipid metabolism; CDP-diacylglycerol biosynthesis; CDP-diacylglycerol from sn-glycerol 3-phosphate: step 3/3.</text>
</comment>
<dbReference type="PROSITE" id="PS01315">
    <property type="entry name" value="CDS"/>
    <property type="match status" value="1"/>
</dbReference>
<keyword evidence="17" id="KW-1208">Phospholipid metabolism</keyword>
<sequence>MSTRTSWDDLAPRVASGVAMVAIGGLALWWGGLVFHAMIAVVTALMLWELMRMCAPTPASASIQIAILGGVVLMASAFVSGFFTLPAIAAVVLVGAGQAGAGRRAIWLGYAAMILLAGLGMIMLRLQAGPLWMGWLIGVVVVTDIAGYFAGKVLGGPRVWPRVSPKKTWSGTLAGWAAAAVLGAGLAVWAGNAAGIGALTALSVLLSAASQAGDIAESAIKRRAGVKDSSALIPGHGGFLDRFDGMIGAALIVLLIGVVAGFPPGVS</sequence>
<dbReference type="GO" id="GO:0016024">
    <property type="term" value="P:CDP-diacylglycerol biosynthetic process"/>
    <property type="evidence" value="ECO:0007669"/>
    <property type="project" value="UniProtKB-UniPathway"/>
</dbReference>
<feature type="transmembrane region" description="Helical" evidence="19">
    <location>
        <begin position="171"/>
        <end position="190"/>
    </location>
</feature>
<evidence type="ECO:0000256" key="13">
    <source>
        <dbReference type="ARBA" id="ARBA00022989"/>
    </source>
</evidence>
<evidence type="ECO:0000256" key="14">
    <source>
        <dbReference type="ARBA" id="ARBA00023098"/>
    </source>
</evidence>
<proteinExistence type="inferred from homology"/>
<dbReference type="RefSeq" id="WP_273250081.1">
    <property type="nucleotide sequence ID" value="NZ_VENJ01000017.1"/>
</dbReference>
<dbReference type="InterPro" id="IPR000374">
    <property type="entry name" value="PC_trans"/>
</dbReference>
<keyword evidence="12 18" id="KW-0548">Nucleotidyltransferase</keyword>
<keyword evidence="14" id="KW-0443">Lipid metabolism</keyword>
<evidence type="ECO:0000256" key="4">
    <source>
        <dbReference type="ARBA" id="ARBA00005189"/>
    </source>
</evidence>
<reference evidence="20 21" key="1">
    <citation type="submission" date="2019-06" db="EMBL/GenBank/DDBJ databases">
        <title>Enrichment of Autotrophic Halophilic Microorganisms from Red Sea Brine Pool Using Microbial Electrosynthesis System.</title>
        <authorList>
            <person name="Alqahtani M.F."/>
            <person name="Bajracharya S."/>
            <person name="Katuri K.P."/>
            <person name="Ali M."/>
            <person name="Saikaly P.E."/>
        </authorList>
    </citation>
    <scope>NUCLEOTIDE SEQUENCE [LARGE SCALE GENOMIC DNA]</scope>
    <source>
        <strain evidence="20">MES6</strain>
    </source>
</reference>
<gene>
    <name evidence="20" type="ORF">FH759_11315</name>
</gene>
<evidence type="ECO:0000256" key="19">
    <source>
        <dbReference type="SAM" id="Phobius"/>
    </source>
</evidence>
<evidence type="ECO:0000256" key="2">
    <source>
        <dbReference type="ARBA" id="ARBA00004651"/>
    </source>
</evidence>
<evidence type="ECO:0000256" key="1">
    <source>
        <dbReference type="ARBA" id="ARBA00001698"/>
    </source>
</evidence>
<evidence type="ECO:0000256" key="16">
    <source>
        <dbReference type="ARBA" id="ARBA00023209"/>
    </source>
</evidence>
<name>A0A7C9HBL0_9RHOB</name>
<evidence type="ECO:0000256" key="8">
    <source>
        <dbReference type="ARBA" id="ARBA00022475"/>
    </source>
</evidence>
<evidence type="ECO:0000256" key="7">
    <source>
        <dbReference type="ARBA" id="ARBA00019373"/>
    </source>
</evidence>
<evidence type="ECO:0000313" key="21">
    <source>
        <dbReference type="Proteomes" id="UP000483078"/>
    </source>
</evidence>
<comment type="catalytic activity">
    <reaction evidence="1 18">
        <text>a 1,2-diacyl-sn-glycero-3-phosphate + CTP + H(+) = a CDP-1,2-diacyl-sn-glycerol + diphosphate</text>
        <dbReference type="Rhea" id="RHEA:16229"/>
        <dbReference type="ChEBI" id="CHEBI:15378"/>
        <dbReference type="ChEBI" id="CHEBI:33019"/>
        <dbReference type="ChEBI" id="CHEBI:37563"/>
        <dbReference type="ChEBI" id="CHEBI:58332"/>
        <dbReference type="ChEBI" id="CHEBI:58608"/>
        <dbReference type="EC" id="2.7.7.41"/>
    </reaction>
</comment>
<evidence type="ECO:0000313" key="20">
    <source>
        <dbReference type="EMBL" id="MTJ05264.1"/>
    </source>
</evidence>
<keyword evidence="9" id="KW-0444">Lipid biosynthesis</keyword>
<comment type="pathway">
    <text evidence="4">Lipid metabolism.</text>
</comment>
<evidence type="ECO:0000256" key="9">
    <source>
        <dbReference type="ARBA" id="ARBA00022516"/>
    </source>
</evidence>
<dbReference type="PANTHER" id="PTHR46382:SF1">
    <property type="entry name" value="PHOSPHATIDATE CYTIDYLYLTRANSFERASE"/>
    <property type="match status" value="1"/>
</dbReference>
<dbReference type="EMBL" id="VENJ01000017">
    <property type="protein sequence ID" value="MTJ05264.1"/>
    <property type="molecule type" value="Genomic_DNA"/>
</dbReference>
<evidence type="ECO:0000256" key="6">
    <source>
        <dbReference type="ARBA" id="ARBA00012487"/>
    </source>
</evidence>
<evidence type="ECO:0000256" key="18">
    <source>
        <dbReference type="RuleBase" id="RU003938"/>
    </source>
</evidence>
<keyword evidence="13 19" id="KW-1133">Transmembrane helix</keyword>
<keyword evidence="8" id="KW-1003">Cell membrane</keyword>
<organism evidence="20 21">
    <name type="scientific">Sediminimonas qiaohouensis</name>
    <dbReference type="NCBI Taxonomy" id="552061"/>
    <lineage>
        <taxon>Bacteria</taxon>
        <taxon>Pseudomonadati</taxon>
        <taxon>Pseudomonadota</taxon>
        <taxon>Alphaproteobacteria</taxon>
        <taxon>Rhodobacterales</taxon>
        <taxon>Roseobacteraceae</taxon>
        <taxon>Sediminimonas</taxon>
    </lineage>
</organism>
<keyword evidence="16" id="KW-0594">Phospholipid biosynthesis</keyword>
<dbReference type="Proteomes" id="UP000483078">
    <property type="component" value="Unassembled WGS sequence"/>
</dbReference>
<evidence type="ECO:0000256" key="11">
    <source>
        <dbReference type="ARBA" id="ARBA00022692"/>
    </source>
</evidence>